<gene>
    <name evidence="2" type="ORF">K450DRAFT_229067</name>
</gene>
<dbReference type="Proteomes" id="UP001206595">
    <property type="component" value="Unassembled WGS sequence"/>
</dbReference>
<reference evidence="2" key="1">
    <citation type="submission" date="2021-06" db="EMBL/GenBank/DDBJ databases">
        <authorList>
            <consortium name="DOE Joint Genome Institute"/>
            <person name="Mondo S.J."/>
            <person name="Amses K.R."/>
            <person name="Simmons D.R."/>
            <person name="Longcore J.E."/>
            <person name="Seto K."/>
            <person name="Alves G.H."/>
            <person name="Bonds A.E."/>
            <person name="Quandt C.A."/>
            <person name="Davis W.J."/>
            <person name="Chang Y."/>
            <person name="Letcher P.M."/>
            <person name="Powell M.J."/>
            <person name="Kuo A."/>
            <person name="Labutti K."/>
            <person name="Pangilinan J."/>
            <person name="Andreopoulos W."/>
            <person name="Tritt A."/>
            <person name="Riley R."/>
            <person name="Hundley H."/>
            <person name="Johnson J."/>
            <person name="Lipzen A."/>
            <person name="Barry K."/>
            <person name="Berbee M.L."/>
            <person name="Buchler N.E."/>
            <person name="Grigoriev I.V."/>
            <person name="Spatafora J.W."/>
            <person name="Stajich J.E."/>
            <person name="James T.Y."/>
        </authorList>
    </citation>
    <scope>NUCLEOTIDE SEQUENCE</scope>
    <source>
        <strain evidence="2">AG</strain>
    </source>
</reference>
<feature type="signal peptide" evidence="1">
    <location>
        <begin position="1"/>
        <end position="22"/>
    </location>
</feature>
<keyword evidence="1" id="KW-0732">Signal</keyword>
<keyword evidence="3" id="KW-1185">Reference proteome</keyword>
<organism evidence="2 3">
    <name type="scientific">Umbelopsis ramanniana AG</name>
    <dbReference type="NCBI Taxonomy" id="1314678"/>
    <lineage>
        <taxon>Eukaryota</taxon>
        <taxon>Fungi</taxon>
        <taxon>Fungi incertae sedis</taxon>
        <taxon>Mucoromycota</taxon>
        <taxon>Mucoromycotina</taxon>
        <taxon>Umbelopsidomycetes</taxon>
        <taxon>Umbelopsidales</taxon>
        <taxon>Umbelopsidaceae</taxon>
        <taxon>Umbelopsis</taxon>
    </lineage>
</organism>
<proteinExistence type="predicted"/>
<reference evidence="2" key="2">
    <citation type="journal article" date="2022" name="Proc. Natl. Acad. Sci. U.S.A.">
        <title>Diploid-dominant life cycles characterize the early evolution of Fungi.</title>
        <authorList>
            <person name="Amses K.R."/>
            <person name="Simmons D.R."/>
            <person name="Longcore J.E."/>
            <person name="Mondo S.J."/>
            <person name="Seto K."/>
            <person name="Jeronimo G.H."/>
            <person name="Bonds A.E."/>
            <person name="Quandt C.A."/>
            <person name="Davis W.J."/>
            <person name="Chang Y."/>
            <person name="Federici B.A."/>
            <person name="Kuo A."/>
            <person name="LaButti K."/>
            <person name="Pangilinan J."/>
            <person name="Andreopoulos W."/>
            <person name="Tritt A."/>
            <person name="Riley R."/>
            <person name="Hundley H."/>
            <person name="Johnson J."/>
            <person name="Lipzen A."/>
            <person name="Barry K."/>
            <person name="Lang B.F."/>
            <person name="Cuomo C.A."/>
            <person name="Buchler N.E."/>
            <person name="Grigoriev I.V."/>
            <person name="Spatafora J.W."/>
            <person name="Stajich J.E."/>
            <person name="James T.Y."/>
        </authorList>
    </citation>
    <scope>NUCLEOTIDE SEQUENCE</scope>
    <source>
        <strain evidence="2">AG</strain>
    </source>
</reference>
<evidence type="ECO:0000313" key="2">
    <source>
        <dbReference type="EMBL" id="KAI8582113.1"/>
    </source>
</evidence>
<evidence type="ECO:0000256" key="1">
    <source>
        <dbReference type="SAM" id="SignalP"/>
    </source>
</evidence>
<name>A0AAD5EEA1_UMBRA</name>
<dbReference type="GeneID" id="75912375"/>
<accession>A0AAD5EEA1</accession>
<dbReference type="EMBL" id="MU620902">
    <property type="protein sequence ID" value="KAI8582113.1"/>
    <property type="molecule type" value="Genomic_DNA"/>
</dbReference>
<protein>
    <submittedName>
        <fullName evidence="2">Uncharacterized protein</fullName>
    </submittedName>
</protein>
<sequence length="126" mass="14902">MTSFIFVYFLLAYLLIISRVTAFPLAETQIPSVQDEITITFKNSANSQNSDFEKLMNGIVSSATDQKEFAVRPSEVPRRIFESQSMHRGNKNVKVSLFQENWRYEDYMHDWYDDEDVDEREYYSET</sequence>
<feature type="chain" id="PRO_5042071596" evidence="1">
    <location>
        <begin position="23"/>
        <end position="126"/>
    </location>
</feature>
<dbReference type="AlphaFoldDB" id="A0AAD5EEA1"/>
<evidence type="ECO:0000313" key="3">
    <source>
        <dbReference type="Proteomes" id="UP001206595"/>
    </source>
</evidence>
<dbReference type="RefSeq" id="XP_051447117.1">
    <property type="nucleotide sequence ID" value="XM_051587028.1"/>
</dbReference>
<comment type="caution">
    <text evidence="2">The sequence shown here is derived from an EMBL/GenBank/DDBJ whole genome shotgun (WGS) entry which is preliminary data.</text>
</comment>